<dbReference type="FunFam" id="3.40.50.1220:FF:000008">
    <property type="entry name" value="Acetolactate synthase"/>
    <property type="match status" value="1"/>
</dbReference>
<feature type="domain" description="Thiamine pyrophosphate enzyme TPP-binding" evidence="13">
    <location>
        <begin position="410"/>
        <end position="556"/>
    </location>
</feature>
<keyword evidence="6 11" id="KW-0808">Transferase</keyword>
<evidence type="ECO:0000259" key="12">
    <source>
        <dbReference type="Pfam" id="PF00205"/>
    </source>
</evidence>
<gene>
    <name evidence="15" type="ORF">CLV84_3261</name>
</gene>
<dbReference type="PANTHER" id="PTHR18968:SF13">
    <property type="entry name" value="ACETOLACTATE SYNTHASE CATALYTIC SUBUNIT, MITOCHONDRIAL"/>
    <property type="match status" value="1"/>
</dbReference>
<comment type="similarity">
    <text evidence="3 11">Belongs to the TPP enzyme family.</text>
</comment>
<keyword evidence="9 11" id="KW-0786">Thiamine pyrophosphate</keyword>
<dbReference type="GO" id="GO:0009097">
    <property type="term" value="P:isoleucine biosynthetic process"/>
    <property type="evidence" value="ECO:0007669"/>
    <property type="project" value="UniProtKB-UniPathway"/>
</dbReference>
<name>A0A2S6I5B0_9BACT</name>
<comment type="pathway">
    <text evidence="1 11">Amino-acid biosynthesis; L-isoleucine biosynthesis; L-isoleucine from 2-oxobutanoate: step 1/4.</text>
</comment>
<dbReference type="Proteomes" id="UP000237662">
    <property type="component" value="Unassembled WGS sequence"/>
</dbReference>
<evidence type="ECO:0000256" key="1">
    <source>
        <dbReference type="ARBA" id="ARBA00004974"/>
    </source>
</evidence>
<dbReference type="Pfam" id="PF02776">
    <property type="entry name" value="TPP_enzyme_N"/>
    <property type="match status" value="1"/>
</dbReference>
<dbReference type="InterPro" id="IPR012001">
    <property type="entry name" value="Thiamin_PyroP_enz_TPP-bd_dom"/>
</dbReference>
<dbReference type="NCBIfam" id="TIGR00118">
    <property type="entry name" value="acolac_lg"/>
    <property type="match status" value="1"/>
</dbReference>
<evidence type="ECO:0000256" key="6">
    <source>
        <dbReference type="ARBA" id="ARBA00022679"/>
    </source>
</evidence>
<dbReference type="GO" id="GO:0030976">
    <property type="term" value="F:thiamine pyrophosphate binding"/>
    <property type="evidence" value="ECO:0007669"/>
    <property type="project" value="UniProtKB-UniRule"/>
</dbReference>
<evidence type="ECO:0000256" key="3">
    <source>
        <dbReference type="ARBA" id="ARBA00007812"/>
    </source>
</evidence>
<organism evidence="15 16">
    <name type="scientific">Neolewinella xylanilytica</name>
    <dbReference type="NCBI Taxonomy" id="1514080"/>
    <lineage>
        <taxon>Bacteria</taxon>
        <taxon>Pseudomonadati</taxon>
        <taxon>Bacteroidota</taxon>
        <taxon>Saprospiria</taxon>
        <taxon>Saprospirales</taxon>
        <taxon>Lewinellaceae</taxon>
        <taxon>Neolewinella</taxon>
    </lineage>
</organism>
<dbReference type="Pfam" id="PF00205">
    <property type="entry name" value="TPP_enzyme_M"/>
    <property type="match status" value="1"/>
</dbReference>
<dbReference type="EC" id="2.2.1.6" evidence="4 11"/>
<dbReference type="GO" id="GO:0009099">
    <property type="term" value="P:L-valine biosynthetic process"/>
    <property type="evidence" value="ECO:0007669"/>
    <property type="project" value="UniProtKB-UniPathway"/>
</dbReference>
<keyword evidence="16" id="KW-1185">Reference proteome</keyword>
<dbReference type="Gene3D" id="3.40.50.1220">
    <property type="entry name" value="TPP-binding domain"/>
    <property type="match status" value="1"/>
</dbReference>
<dbReference type="SUPFAM" id="SSF52518">
    <property type="entry name" value="Thiamin diphosphate-binding fold (THDP-binding)"/>
    <property type="match status" value="2"/>
</dbReference>
<dbReference type="GO" id="GO:0005948">
    <property type="term" value="C:acetolactate synthase complex"/>
    <property type="evidence" value="ECO:0007669"/>
    <property type="project" value="TreeGrafter"/>
</dbReference>
<dbReference type="CDD" id="cd07035">
    <property type="entry name" value="TPP_PYR_POX_like"/>
    <property type="match status" value="1"/>
</dbReference>
<evidence type="ECO:0000256" key="8">
    <source>
        <dbReference type="ARBA" id="ARBA00022842"/>
    </source>
</evidence>
<comment type="cofactor">
    <cofactor evidence="11">
        <name>thiamine diphosphate</name>
        <dbReference type="ChEBI" id="CHEBI:58937"/>
    </cofactor>
    <text evidence="11">Binds 1 thiamine pyrophosphate per subunit.</text>
</comment>
<reference evidence="15 16" key="1">
    <citation type="submission" date="2018-02" db="EMBL/GenBank/DDBJ databases">
        <title>Genomic Encyclopedia of Archaeal and Bacterial Type Strains, Phase II (KMG-II): from individual species to whole genera.</title>
        <authorList>
            <person name="Goeker M."/>
        </authorList>
    </citation>
    <scope>NUCLEOTIDE SEQUENCE [LARGE SCALE GENOMIC DNA]</scope>
    <source>
        <strain evidence="15 16">DSM 29526</strain>
    </source>
</reference>
<accession>A0A2S6I5B0</accession>
<evidence type="ECO:0000259" key="14">
    <source>
        <dbReference type="Pfam" id="PF02776"/>
    </source>
</evidence>
<dbReference type="UniPathway" id="UPA00047">
    <property type="reaction ID" value="UER00055"/>
</dbReference>
<evidence type="ECO:0000313" key="16">
    <source>
        <dbReference type="Proteomes" id="UP000237662"/>
    </source>
</evidence>
<dbReference type="InterPro" id="IPR012846">
    <property type="entry name" value="Acetolactate_synth_lsu"/>
</dbReference>
<proteinExistence type="inferred from homology"/>
<dbReference type="GO" id="GO:0050660">
    <property type="term" value="F:flavin adenine dinucleotide binding"/>
    <property type="evidence" value="ECO:0007669"/>
    <property type="project" value="InterPro"/>
</dbReference>
<dbReference type="FunFam" id="3.40.50.970:FF:000007">
    <property type="entry name" value="Acetolactate synthase"/>
    <property type="match status" value="1"/>
</dbReference>
<feature type="domain" description="Thiamine pyrophosphate enzyme central" evidence="12">
    <location>
        <begin position="214"/>
        <end position="348"/>
    </location>
</feature>
<evidence type="ECO:0000259" key="13">
    <source>
        <dbReference type="Pfam" id="PF02775"/>
    </source>
</evidence>
<evidence type="ECO:0000256" key="7">
    <source>
        <dbReference type="ARBA" id="ARBA00022723"/>
    </source>
</evidence>
<dbReference type="RefSeq" id="WP_245911533.1">
    <property type="nucleotide sequence ID" value="NZ_PTJC01000006.1"/>
</dbReference>
<dbReference type="EMBL" id="PTJC01000006">
    <property type="protein sequence ID" value="PPK86335.1"/>
    <property type="molecule type" value="Genomic_DNA"/>
</dbReference>
<evidence type="ECO:0000256" key="4">
    <source>
        <dbReference type="ARBA" id="ARBA00013145"/>
    </source>
</evidence>
<dbReference type="PROSITE" id="PS00187">
    <property type="entry name" value="TPP_ENZYMES"/>
    <property type="match status" value="1"/>
</dbReference>
<feature type="domain" description="Thiamine pyrophosphate enzyme N-terminal TPP-binding" evidence="14">
    <location>
        <begin position="22"/>
        <end position="138"/>
    </location>
</feature>
<comment type="pathway">
    <text evidence="2 11">Amino-acid biosynthesis; L-valine biosynthesis; L-valine from pyruvate: step 1/4.</text>
</comment>
<dbReference type="Gene3D" id="3.40.50.970">
    <property type="match status" value="2"/>
</dbReference>
<dbReference type="CDD" id="cd02015">
    <property type="entry name" value="TPP_AHAS"/>
    <property type="match status" value="1"/>
</dbReference>
<sequence length="588" mass="64424">MSTMPTTKSAPSNNGANATQRMSGAHALLQCLVNEGIDTIFGYPGGAIMPVYDALIDFEGQITHILPRHEQGAIHAAEGYARIKRSTGVCMATSGPGATNLITGLCDAQLDSLPIVAITGQVPSFLLGSDAFQEVDVVNSTIPVTKWNYQITKPEEIGWVFRKAFFIANSGRPGPVVIDITKDAQLAMVDFHYPEELVIRSYLPYNKPKQRQLRAAAELINGASQPMILAGHGIHIAKAQPIFREFVEKTGIPVGATCHGLSTIPNDHPLFTGMLGMHGNYGPNFLQNDADVIVAIGMRFDDRVTGLLSKYLPTAKVVHIEVDPAELNKNVKAHAPVLGDAREVLEELMPLVDAKSYPEWVGRFRECAEIEERRVIREAIKPTEDGQIRMGQVIREVSRQTDGQAIVATDVGQHQMMAARYYEYRGHDQWVSSGGAGTMGYGLPAAFGAKYADPSRQVVAFIGDGGFQMTLQELGLCAQWNVGVKIVLLDNNYLGMVRQWQELFHKRRYSSVELQNPDFVTIAKGFGVPGRSIRNPNEVIDGITEMLAHEGPYLLHFHTVKEDNVFPMVPSGKAVSEVILGPEDLQVK</sequence>
<dbReference type="InterPro" id="IPR000399">
    <property type="entry name" value="TPP-bd_CS"/>
</dbReference>
<keyword evidence="10 11" id="KW-0100">Branched-chain amino acid biosynthesis</keyword>
<dbReference type="InterPro" id="IPR029035">
    <property type="entry name" value="DHS-like_NAD/FAD-binding_dom"/>
</dbReference>
<dbReference type="Pfam" id="PF02775">
    <property type="entry name" value="TPP_enzyme_C"/>
    <property type="match status" value="1"/>
</dbReference>
<dbReference type="AlphaFoldDB" id="A0A2S6I5B0"/>
<comment type="cofactor">
    <cofactor evidence="11">
        <name>Mg(2+)</name>
        <dbReference type="ChEBI" id="CHEBI:18420"/>
    </cofactor>
    <text evidence="11">Binds 1 Mg(2+) ion per subunit.</text>
</comment>
<dbReference type="SUPFAM" id="SSF52467">
    <property type="entry name" value="DHS-like NAD/FAD-binding domain"/>
    <property type="match status" value="1"/>
</dbReference>
<dbReference type="InterPro" id="IPR012000">
    <property type="entry name" value="Thiamin_PyroP_enz_cen_dom"/>
</dbReference>
<dbReference type="InterPro" id="IPR029061">
    <property type="entry name" value="THDP-binding"/>
</dbReference>
<evidence type="ECO:0000256" key="11">
    <source>
        <dbReference type="RuleBase" id="RU003591"/>
    </source>
</evidence>
<evidence type="ECO:0000256" key="10">
    <source>
        <dbReference type="ARBA" id="ARBA00023304"/>
    </source>
</evidence>
<evidence type="ECO:0000256" key="5">
    <source>
        <dbReference type="ARBA" id="ARBA00022605"/>
    </source>
</evidence>
<dbReference type="GO" id="GO:0003984">
    <property type="term" value="F:acetolactate synthase activity"/>
    <property type="evidence" value="ECO:0007669"/>
    <property type="project" value="UniProtKB-EC"/>
</dbReference>
<dbReference type="InterPro" id="IPR011766">
    <property type="entry name" value="TPP_enzyme_TPP-bd"/>
</dbReference>
<dbReference type="UniPathway" id="UPA00049">
    <property type="reaction ID" value="UER00059"/>
</dbReference>
<protein>
    <recommendedName>
        <fullName evidence="4 11">Acetolactate synthase</fullName>
        <ecNumber evidence="4 11">2.2.1.6</ecNumber>
    </recommendedName>
</protein>
<comment type="caution">
    <text evidence="15">The sequence shown here is derived from an EMBL/GenBank/DDBJ whole genome shotgun (WGS) entry which is preliminary data.</text>
</comment>
<dbReference type="GO" id="GO:0000287">
    <property type="term" value="F:magnesium ion binding"/>
    <property type="evidence" value="ECO:0007669"/>
    <property type="project" value="UniProtKB-UniRule"/>
</dbReference>
<dbReference type="InterPro" id="IPR045229">
    <property type="entry name" value="TPP_enz"/>
</dbReference>
<evidence type="ECO:0000256" key="9">
    <source>
        <dbReference type="ARBA" id="ARBA00023052"/>
    </source>
</evidence>
<evidence type="ECO:0000313" key="15">
    <source>
        <dbReference type="EMBL" id="PPK86335.1"/>
    </source>
</evidence>
<keyword evidence="8 11" id="KW-0460">Magnesium</keyword>
<evidence type="ECO:0000256" key="2">
    <source>
        <dbReference type="ARBA" id="ARBA00005025"/>
    </source>
</evidence>
<keyword evidence="5 11" id="KW-0028">Amino-acid biosynthesis</keyword>
<dbReference type="InterPro" id="IPR039368">
    <property type="entry name" value="AHAS_TPP"/>
</dbReference>
<dbReference type="PANTHER" id="PTHR18968">
    <property type="entry name" value="THIAMINE PYROPHOSPHATE ENZYMES"/>
    <property type="match status" value="1"/>
</dbReference>
<keyword evidence="7 11" id="KW-0479">Metal-binding</keyword>
<comment type="catalytic activity">
    <reaction evidence="11">
        <text>2 pyruvate + H(+) = (2S)-2-acetolactate + CO2</text>
        <dbReference type="Rhea" id="RHEA:25249"/>
        <dbReference type="ChEBI" id="CHEBI:15361"/>
        <dbReference type="ChEBI" id="CHEBI:15378"/>
        <dbReference type="ChEBI" id="CHEBI:16526"/>
        <dbReference type="ChEBI" id="CHEBI:58476"/>
        <dbReference type="EC" id="2.2.1.6"/>
    </reaction>
</comment>